<comment type="caution">
    <text evidence="5">The sequence shown here is derived from an EMBL/GenBank/DDBJ whole genome shotgun (WGS) entry which is preliminary data.</text>
</comment>
<evidence type="ECO:0000313" key="5">
    <source>
        <dbReference type="EMBL" id="HHY27520.1"/>
    </source>
</evidence>
<sequence>MMDFEYFAFINGEGLNLQNFYENQCAKKAIFKKGDNVKLFPDMYALVNKGLIKIYMINSSGNEKLMWFLKELTLIPNHLLYIFDKRIVAEENSEILYVKKDEFLNFILSSPKNLDTILQQFYKRYALCIQEILNENTYNSKTKVYKFIFQLIEVLGKKNTQGQIIIENMPTRKDIASIVGTHRSNVTRYITELEKLDILEKAKGAIIVKDIDALKKIIEDNIKEI</sequence>
<dbReference type="InterPro" id="IPR036388">
    <property type="entry name" value="WH-like_DNA-bd_sf"/>
</dbReference>
<dbReference type="GO" id="GO:0006355">
    <property type="term" value="P:regulation of DNA-templated transcription"/>
    <property type="evidence" value="ECO:0007669"/>
    <property type="project" value="InterPro"/>
</dbReference>
<keyword evidence="3" id="KW-0804">Transcription</keyword>
<dbReference type="SUPFAM" id="SSF51206">
    <property type="entry name" value="cAMP-binding domain-like"/>
    <property type="match status" value="1"/>
</dbReference>
<dbReference type="GO" id="GO:0003677">
    <property type="term" value="F:DNA binding"/>
    <property type="evidence" value="ECO:0007669"/>
    <property type="project" value="UniProtKB-KW"/>
</dbReference>
<feature type="domain" description="HTH crp-type" evidence="4">
    <location>
        <begin position="138"/>
        <end position="212"/>
    </location>
</feature>
<keyword evidence="1" id="KW-0805">Transcription regulation</keyword>
<dbReference type="InterPro" id="IPR012318">
    <property type="entry name" value="HTH_CRP"/>
</dbReference>
<dbReference type="InterPro" id="IPR036390">
    <property type="entry name" value="WH_DNA-bd_sf"/>
</dbReference>
<evidence type="ECO:0000256" key="3">
    <source>
        <dbReference type="ARBA" id="ARBA00023163"/>
    </source>
</evidence>
<proteinExistence type="predicted"/>
<dbReference type="EMBL" id="DUTF01000268">
    <property type="protein sequence ID" value="HHY27520.1"/>
    <property type="molecule type" value="Genomic_DNA"/>
</dbReference>
<accession>A0A7C7DB22</accession>
<dbReference type="InterPro" id="IPR014710">
    <property type="entry name" value="RmlC-like_jellyroll"/>
</dbReference>
<evidence type="ECO:0000259" key="4">
    <source>
        <dbReference type="PROSITE" id="PS51063"/>
    </source>
</evidence>
<organism evidence="5 6">
    <name type="scientific">Desulfitobacterium dehalogenans</name>
    <dbReference type="NCBI Taxonomy" id="36854"/>
    <lineage>
        <taxon>Bacteria</taxon>
        <taxon>Bacillati</taxon>
        <taxon>Bacillota</taxon>
        <taxon>Clostridia</taxon>
        <taxon>Eubacteriales</taxon>
        <taxon>Desulfitobacteriaceae</taxon>
        <taxon>Desulfitobacterium</taxon>
    </lineage>
</organism>
<dbReference type="Proteomes" id="UP000553059">
    <property type="component" value="Unassembled WGS sequence"/>
</dbReference>
<dbReference type="InterPro" id="IPR018490">
    <property type="entry name" value="cNMP-bd_dom_sf"/>
</dbReference>
<dbReference type="Pfam" id="PF13545">
    <property type="entry name" value="HTH_Crp_2"/>
    <property type="match status" value="1"/>
</dbReference>
<keyword evidence="2" id="KW-0238">DNA-binding</keyword>
<dbReference type="SUPFAM" id="SSF46785">
    <property type="entry name" value="Winged helix' DNA-binding domain"/>
    <property type="match status" value="1"/>
</dbReference>
<evidence type="ECO:0000313" key="6">
    <source>
        <dbReference type="Proteomes" id="UP000553059"/>
    </source>
</evidence>
<dbReference type="Gene3D" id="2.60.120.10">
    <property type="entry name" value="Jelly Rolls"/>
    <property type="match status" value="1"/>
</dbReference>
<dbReference type="AlphaFoldDB" id="A0A7C7DB22"/>
<evidence type="ECO:0000256" key="2">
    <source>
        <dbReference type="ARBA" id="ARBA00023125"/>
    </source>
</evidence>
<dbReference type="Gene3D" id="1.10.10.10">
    <property type="entry name" value="Winged helix-like DNA-binding domain superfamily/Winged helix DNA-binding domain"/>
    <property type="match status" value="1"/>
</dbReference>
<dbReference type="PROSITE" id="PS51063">
    <property type="entry name" value="HTH_CRP_2"/>
    <property type="match status" value="1"/>
</dbReference>
<gene>
    <name evidence="5" type="ORF">GX523_12435</name>
</gene>
<protein>
    <submittedName>
        <fullName evidence="5">Crp/Fnr family transcriptional regulator</fullName>
    </submittedName>
</protein>
<name>A0A7C7DB22_9FIRM</name>
<evidence type="ECO:0000256" key="1">
    <source>
        <dbReference type="ARBA" id="ARBA00023015"/>
    </source>
</evidence>
<reference evidence="5 6" key="1">
    <citation type="journal article" date="2020" name="Biotechnol. Biofuels">
        <title>New insights from the biogas microbiome by comprehensive genome-resolved metagenomics of nearly 1600 species originating from multiple anaerobic digesters.</title>
        <authorList>
            <person name="Campanaro S."/>
            <person name="Treu L."/>
            <person name="Rodriguez-R L.M."/>
            <person name="Kovalovszki A."/>
            <person name="Ziels R.M."/>
            <person name="Maus I."/>
            <person name="Zhu X."/>
            <person name="Kougias P.G."/>
            <person name="Basile A."/>
            <person name="Luo G."/>
            <person name="Schluter A."/>
            <person name="Konstantinidis K.T."/>
            <person name="Angelidaki I."/>
        </authorList>
    </citation>
    <scope>NUCLEOTIDE SEQUENCE [LARGE SCALE GENOMIC DNA]</scope>
    <source>
        <strain evidence="5">AS05jafATM_4</strain>
    </source>
</reference>